<keyword evidence="2" id="KW-0238">DNA-binding</keyword>
<reference evidence="5 6" key="1">
    <citation type="submission" date="2018-05" db="EMBL/GenBank/DDBJ databases">
        <title>Genomic Encyclopedia of Type Strains, Phase IV (KMG-IV): sequencing the most valuable type-strain genomes for metagenomic binning, comparative biology and taxonomic classification.</title>
        <authorList>
            <person name="Goeker M."/>
        </authorList>
    </citation>
    <scope>NUCLEOTIDE SEQUENCE [LARGE SCALE GENOMIC DNA]</scope>
    <source>
        <strain evidence="5 6">DSM 16097</strain>
    </source>
</reference>
<dbReference type="EMBL" id="QGGW01000012">
    <property type="protein sequence ID" value="PWK57299.1"/>
    <property type="molecule type" value="Genomic_DNA"/>
</dbReference>
<evidence type="ECO:0000256" key="3">
    <source>
        <dbReference type="ARBA" id="ARBA00023163"/>
    </source>
</evidence>
<dbReference type="InterPro" id="IPR010982">
    <property type="entry name" value="Lambda_DNA-bd_dom_sf"/>
</dbReference>
<gene>
    <name evidence="5" type="ORF">C7455_11224</name>
</gene>
<protein>
    <submittedName>
        <fullName evidence="5">LacI family transcriptional regulator</fullName>
    </submittedName>
</protein>
<comment type="caution">
    <text evidence="5">The sequence shown here is derived from an EMBL/GenBank/DDBJ whole genome shotgun (WGS) entry which is preliminary data.</text>
</comment>
<dbReference type="Gene3D" id="3.40.50.2300">
    <property type="match status" value="2"/>
</dbReference>
<feature type="domain" description="HTH lacI-type" evidence="4">
    <location>
        <begin position="13"/>
        <end position="67"/>
    </location>
</feature>
<evidence type="ECO:0000256" key="1">
    <source>
        <dbReference type="ARBA" id="ARBA00023015"/>
    </source>
</evidence>
<dbReference type="SMART" id="SM00354">
    <property type="entry name" value="HTH_LACI"/>
    <property type="match status" value="1"/>
</dbReference>
<name>A0A316G8J0_9RHOB</name>
<accession>A0A316G8J0</accession>
<dbReference type="SUPFAM" id="SSF53822">
    <property type="entry name" value="Periplasmic binding protein-like I"/>
    <property type="match status" value="1"/>
</dbReference>
<dbReference type="InterPro" id="IPR000843">
    <property type="entry name" value="HTH_LacI"/>
</dbReference>
<dbReference type="SUPFAM" id="SSF47413">
    <property type="entry name" value="lambda repressor-like DNA-binding domains"/>
    <property type="match status" value="1"/>
</dbReference>
<evidence type="ECO:0000313" key="6">
    <source>
        <dbReference type="Proteomes" id="UP000245708"/>
    </source>
</evidence>
<dbReference type="CDD" id="cd01575">
    <property type="entry name" value="PBP1_GntR"/>
    <property type="match status" value="1"/>
</dbReference>
<dbReference type="CDD" id="cd01392">
    <property type="entry name" value="HTH_LacI"/>
    <property type="match status" value="1"/>
</dbReference>
<dbReference type="Pfam" id="PF00356">
    <property type="entry name" value="LacI"/>
    <property type="match status" value="1"/>
</dbReference>
<dbReference type="GO" id="GO:0003700">
    <property type="term" value="F:DNA-binding transcription factor activity"/>
    <property type="evidence" value="ECO:0007669"/>
    <property type="project" value="TreeGrafter"/>
</dbReference>
<dbReference type="InterPro" id="IPR028082">
    <property type="entry name" value="Peripla_BP_I"/>
</dbReference>
<dbReference type="Pfam" id="PF00532">
    <property type="entry name" value="Peripla_BP_1"/>
    <property type="match status" value="1"/>
</dbReference>
<dbReference type="PROSITE" id="PS00356">
    <property type="entry name" value="HTH_LACI_1"/>
    <property type="match status" value="1"/>
</dbReference>
<organism evidence="5 6">
    <name type="scientific">Roseicyclus mahoneyensis</name>
    <dbReference type="NCBI Taxonomy" id="164332"/>
    <lineage>
        <taxon>Bacteria</taxon>
        <taxon>Pseudomonadati</taxon>
        <taxon>Pseudomonadota</taxon>
        <taxon>Alphaproteobacteria</taxon>
        <taxon>Rhodobacterales</taxon>
        <taxon>Roseobacteraceae</taxon>
        <taxon>Roseicyclus</taxon>
    </lineage>
</organism>
<dbReference type="AlphaFoldDB" id="A0A316G8J0"/>
<keyword evidence="3" id="KW-0804">Transcription</keyword>
<dbReference type="GO" id="GO:0000976">
    <property type="term" value="F:transcription cis-regulatory region binding"/>
    <property type="evidence" value="ECO:0007669"/>
    <property type="project" value="TreeGrafter"/>
</dbReference>
<dbReference type="Gene3D" id="1.10.260.40">
    <property type="entry name" value="lambda repressor-like DNA-binding domains"/>
    <property type="match status" value="1"/>
</dbReference>
<sequence length="338" mass="36068">MRGRNPFDGKPQMTLRDVAEAAGVSEMTVSRVLRNRGDVSAQTRERVFTAARKLGYVPNKIAGALASNRVNLVGVVIPSLSNMVFPDVLAGIGEVLDETPLQPVIGTSKYDDDLEEKVIYEMLSWRPSGLIVAGLEHSDAARAMMAGAGIPVVEVMDVDGDPVAACVGISHLEAGRQMAREIAARGYRRIGYCGSSSIKDHRAQKRRQGFVAGLAEAGLSLSDSCLYAGASGFGTGRAMTEQILTRTPDLDFLYYNSDINAAGGLLYCLEKGLSIPDRIGLAGFNSFEVLDGLPLRIATMDSQRHAIGRRAAELVAANALSDEVVTLAPVFLPGDTVR</sequence>
<evidence type="ECO:0000259" key="4">
    <source>
        <dbReference type="PROSITE" id="PS50932"/>
    </source>
</evidence>
<keyword evidence="1" id="KW-0805">Transcription regulation</keyword>
<evidence type="ECO:0000256" key="2">
    <source>
        <dbReference type="ARBA" id="ARBA00023125"/>
    </source>
</evidence>
<dbReference type="Proteomes" id="UP000245708">
    <property type="component" value="Unassembled WGS sequence"/>
</dbReference>
<dbReference type="PANTHER" id="PTHR30146">
    <property type="entry name" value="LACI-RELATED TRANSCRIPTIONAL REPRESSOR"/>
    <property type="match status" value="1"/>
</dbReference>
<evidence type="ECO:0000313" key="5">
    <source>
        <dbReference type="EMBL" id="PWK57299.1"/>
    </source>
</evidence>
<dbReference type="PROSITE" id="PS50932">
    <property type="entry name" value="HTH_LACI_2"/>
    <property type="match status" value="1"/>
</dbReference>
<dbReference type="InterPro" id="IPR001761">
    <property type="entry name" value="Peripla_BP/Lac1_sug-bd_dom"/>
</dbReference>
<dbReference type="PANTHER" id="PTHR30146:SF33">
    <property type="entry name" value="TRANSCRIPTIONAL REGULATOR"/>
    <property type="match status" value="1"/>
</dbReference>
<keyword evidence="6" id="KW-1185">Reference proteome</keyword>
<proteinExistence type="predicted"/>